<proteinExistence type="predicted"/>
<evidence type="ECO:0000313" key="2">
    <source>
        <dbReference type="Proteomes" id="UP000187151"/>
    </source>
</evidence>
<gene>
    <name evidence="1" type="ORF">AVW11_24680</name>
</gene>
<sequence>MSMIGQYLRLTPAELERASRDPDWAAEHAHDVYGRDDAAAAARVHETDKAWNALDFLLTRRGFPVDVVFGEADMPWPAGSDWGYGPPRLLTAERVRAAVDALEAHAPDALADGVAPADLAAANVYPQIVWERGEELDWVVSHWACLATYLRAAAREGDALLLWIS</sequence>
<dbReference type="InterPro" id="IPR035944">
    <property type="entry name" value="YfbM-like_sf"/>
</dbReference>
<name>A0ABX3G0D9_9ACTN</name>
<comment type="caution">
    <text evidence="1">The sequence shown here is derived from an EMBL/GenBank/DDBJ whole genome shotgun (WGS) entry which is preliminary data.</text>
</comment>
<reference evidence="1 2" key="1">
    <citation type="submission" date="2016-01" db="EMBL/GenBank/DDBJ databases">
        <title>Streptomyces amritsarensis strain MTCC 11845 genome sequencing and assembly.</title>
        <authorList>
            <person name="Sharma D."/>
            <person name="Nair G.R."/>
            <person name="Kaur G."/>
            <person name="Manhas R.K."/>
            <person name="Mayilraj S."/>
        </authorList>
    </citation>
    <scope>NUCLEOTIDE SEQUENCE [LARGE SCALE GENOMIC DNA]</scope>
    <source>
        <strain evidence="1 2">MTCC 11845</strain>
    </source>
</reference>
<dbReference type="InterPro" id="IPR015068">
    <property type="entry name" value="DUF1877"/>
</dbReference>
<dbReference type="Proteomes" id="UP000187151">
    <property type="component" value="Unassembled WGS sequence"/>
</dbReference>
<dbReference type="EMBL" id="MQUR01000066">
    <property type="protein sequence ID" value="OLZ61326.1"/>
    <property type="molecule type" value="Genomic_DNA"/>
</dbReference>
<dbReference type="SUPFAM" id="SSF111069">
    <property type="entry name" value="Hypothetical protein yfbM"/>
    <property type="match status" value="1"/>
</dbReference>
<organism evidence="1 2">
    <name type="scientific">Streptomyces amritsarensis</name>
    <dbReference type="NCBI Taxonomy" id="681158"/>
    <lineage>
        <taxon>Bacteria</taxon>
        <taxon>Bacillati</taxon>
        <taxon>Actinomycetota</taxon>
        <taxon>Actinomycetes</taxon>
        <taxon>Kitasatosporales</taxon>
        <taxon>Streptomycetaceae</taxon>
        <taxon>Streptomyces</taxon>
    </lineage>
</organism>
<evidence type="ECO:0008006" key="3">
    <source>
        <dbReference type="Google" id="ProtNLM"/>
    </source>
</evidence>
<evidence type="ECO:0000313" key="1">
    <source>
        <dbReference type="EMBL" id="OLZ61326.1"/>
    </source>
</evidence>
<dbReference type="RefSeq" id="WP_076045973.1">
    <property type="nucleotide sequence ID" value="NZ_MQUR01000066.1"/>
</dbReference>
<dbReference type="Gene3D" id="3.40.1760.10">
    <property type="entry name" value="YfbM-like super family"/>
    <property type="match status" value="1"/>
</dbReference>
<protein>
    <recommendedName>
        <fullName evidence="3">DUF1877 domain-containing protein</fullName>
    </recommendedName>
</protein>
<accession>A0ABX3G0D9</accession>
<keyword evidence="2" id="KW-1185">Reference proteome</keyword>
<dbReference type="Pfam" id="PF08974">
    <property type="entry name" value="DUF1877"/>
    <property type="match status" value="1"/>
</dbReference>